<evidence type="ECO:0000313" key="2">
    <source>
        <dbReference type="EMBL" id="NLR89918.1"/>
    </source>
</evidence>
<dbReference type="CDD" id="cd02042">
    <property type="entry name" value="ParAB_family"/>
    <property type="match status" value="1"/>
</dbReference>
<dbReference type="InterPro" id="IPR027417">
    <property type="entry name" value="P-loop_NTPase"/>
</dbReference>
<proteinExistence type="predicted"/>
<accession>A0A7X8SGX1</accession>
<dbReference type="PANTHER" id="PTHR13696:SF99">
    <property type="entry name" value="COBYRINIC ACID AC-DIAMIDE SYNTHASE"/>
    <property type="match status" value="1"/>
</dbReference>
<dbReference type="EMBL" id="JABAIL010000001">
    <property type="protein sequence ID" value="NLR89918.1"/>
    <property type="molecule type" value="Genomic_DNA"/>
</dbReference>
<evidence type="ECO:0000313" key="3">
    <source>
        <dbReference type="Proteomes" id="UP000585050"/>
    </source>
</evidence>
<dbReference type="PIRSF" id="PIRSF009320">
    <property type="entry name" value="Nuc_binding_HP_1000"/>
    <property type="match status" value="1"/>
</dbReference>
<dbReference type="InterPro" id="IPR025669">
    <property type="entry name" value="AAA_dom"/>
</dbReference>
<organism evidence="2 3">
    <name type="scientific">Flammeovirga agarivorans</name>
    <dbReference type="NCBI Taxonomy" id="2726742"/>
    <lineage>
        <taxon>Bacteria</taxon>
        <taxon>Pseudomonadati</taxon>
        <taxon>Bacteroidota</taxon>
        <taxon>Cytophagia</taxon>
        <taxon>Cytophagales</taxon>
        <taxon>Flammeovirgaceae</taxon>
        <taxon>Flammeovirga</taxon>
    </lineage>
</organism>
<name>A0A7X8SGX1_9BACT</name>
<dbReference type="Gene3D" id="3.40.50.300">
    <property type="entry name" value="P-loop containing nucleotide triphosphate hydrolases"/>
    <property type="match status" value="1"/>
</dbReference>
<feature type="domain" description="AAA" evidence="1">
    <location>
        <begin position="4"/>
        <end position="176"/>
    </location>
</feature>
<comment type="caution">
    <text evidence="2">The sequence shown here is derived from an EMBL/GenBank/DDBJ whole genome shotgun (WGS) entry which is preliminary data.</text>
</comment>
<protein>
    <submittedName>
        <fullName evidence="2">ParA family protein</fullName>
    </submittedName>
</protein>
<dbReference type="Pfam" id="PF13614">
    <property type="entry name" value="AAA_31"/>
    <property type="match status" value="1"/>
</dbReference>
<dbReference type="PANTHER" id="PTHR13696">
    <property type="entry name" value="P-LOOP CONTAINING NUCLEOSIDE TRIPHOSPHATE HYDROLASE"/>
    <property type="match status" value="1"/>
</dbReference>
<reference evidence="2 3" key="1">
    <citation type="submission" date="2020-04" db="EMBL/GenBank/DDBJ databases">
        <title>Flammeovirga sp. SR4, a novel species isolated from seawater.</title>
        <authorList>
            <person name="Wang X."/>
        </authorList>
    </citation>
    <scope>NUCLEOTIDE SEQUENCE [LARGE SCALE GENOMIC DNA]</scope>
    <source>
        <strain evidence="2 3">SR4</strain>
    </source>
</reference>
<gene>
    <name evidence="2" type="ORF">HGP29_01815</name>
</gene>
<keyword evidence="3" id="KW-1185">Reference proteome</keyword>
<dbReference type="Proteomes" id="UP000585050">
    <property type="component" value="Unassembled WGS sequence"/>
</dbReference>
<dbReference type="SUPFAM" id="SSF52540">
    <property type="entry name" value="P-loop containing nucleoside triphosphate hydrolases"/>
    <property type="match status" value="1"/>
</dbReference>
<dbReference type="RefSeq" id="WP_168880602.1">
    <property type="nucleotide sequence ID" value="NZ_JABAIL010000001.1"/>
</dbReference>
<sequence>MAAQVISISNHKGGVGKTTSVVNIGAALHQMGKRILMVDMDPQANLSQSLGIFEPEKSVYTLLRGFCTTEESMHELEMDLFVIPAELDLSGAELELSMEAGREFILKDHLNKVKDQFDFILIDCPPSLGLLTINAFTASNQVYFPLQAQFLATQGLKKLLEVIEKVQQRLNQDLEIGGVFITQFDKRKILNRNVKEAIQKHFGDTLFNTVIRDNVALAEAPSKQTNIFRYNPKSNGAVDYWALAQEVAERSTTKVTS</sequence>
<dbReference type="InterPro" id="IPR050678">
    <property type="entry name" value="DNA_Partitioning_ATPase"/>
</dbReference>
<dbReference type="AlphaFoldDB" id="A0A7X8SGX1"/>
<evidence type="ECO:0000259" key="1">
    <source>
        <dbReference type="Pfam" id="PF13614"/>
    </source>
</evidence>
<dbReference type="FunFam" id="3.40.50.300:FF:000285">
    <property type="entry name" value="Sporulation initiation inhibitor Soj"/>
    <property type="match status" value="1"/>
</dbReference>